<dbReference type="Proteomes" id="UP000652231">
    <property type="component" value="Unassembled WGS sequence"/>
</dbReference>
<dbReference type="RefSeq" id="WP_188439293.1">
    <property type="nucleotide sequence ID" value="NZ_BMGK01000002.1"/>
</dbReference>
<keyword evidence="1" id="KW-0472">Membrane</keyword>
<proteinExistence type="predicted"/>
<comment type="caution">
    <text evidence="2">The sequence shown here is derived from an EMBL/GenBank/DDBJ whole genome shotgun (WGS) entry which is preliminary data.</text>
</comment>
<evidence type="ECO:0000313" key="2">
    <source>
        <dbReference type="EMBL" id="GGD84573.1"/>
    </source>
</evidence>
<feature type="transmembrane region" description="Helical" evidence="1">
    <location>
        <begin position="112"/>
        <end position="130"/>
    </location>
</feature>
<name>A0A8J2V772_9FLAO</name>
<keyword evidence="1" id="KW-1133">Transmembrane helix</keyword>
<keyword evidence="3" id="KW-1185">Reference proteome</keyword>
<feature type="transmembrane region" description="Helical" evidence="1">
    <location>
        <begin position="12"/>
        <end position="31"/>
    </location>
</feature>
<protein>
    <submittedName>
        <fullName evidence="2">Uncharacterized protein</fullName>
    </submittedName>
</protein>
<dbReference type="EMBL" id="BMGK01000002">
    <property type="protein sequence ID" value="GGD84573.1"/>
    <property type="molecule type" value="Genomic_DNA"/>
</dbReference>
<gene>
    <name evidence="2" type="ORF">GCM10011312_05720</name>
</gene>
<sequence>MSDLHLHLLLNHFPLIGLAIGALVLLFGFLLKKPNIKATALGIFVFSAIMAIIVNYTGEGAEHAVENLPEFSEQYIETHEDAAELFLVMMLVLGGVSLVTLILVIRKMKLAVYGYILVTLLVIAAAFAATDVGNTGGEIRHSEIRPEGTINQQELQKKIKDDDD</sequence>
<organism evidence="2 3">
    <name type="scientific">Planktosalinus lacus</name>
    <dbReference type="NCBI Taxonomy" id="1526573"/>
    <lineage>
        <taxon>Bacteria</taxon>
        <taxon>Pseudomonadati</taxon>
        <taxon>Bacteroidota</taxon>
        <taxon>Flavobacteriia</taxon>
        <taxon>Flavobacteriales</taxon>
        <taxon>Flavobacteriaceae</taxon>
        <taxon>Planktosalinus</taxon>
    </lineage>
</organism>
<reference evidence="2" key="1">
    <citation type="journal article" date="2014" name="Int. J. Syst. Evol. Microbiol.">
        <title>Complete genome sequence of Corynebacterium casei LMG S-19264T (=DSM 44701T), isolated from a smear-ripened cheese.</title>
        <authorList>
            <consortium name="US DOE Joint Genome Institute (JGI-PGF)"/>
            <person name="Walter F."/>
            <person name="Albersmeier A."/>
            <person name="Kalinowski J."/>
            <person name="Ruckert C."/>
        </authorList>
    </citation>
    <scope>NUCLEOTIDE SEQUENCE</scope>
    <source>
        <strain evidence="2">CGMCC 1.12924</strain>
    </source>
</reference>
<evidence type="ECO:0000256" key="1">
    <source>
        <dbReference type="SAM" id="Phobius"/>
    </source>
</evidence>
<dbReference type="AlphaFoldDB" id="A0A8J2V772"/>
<feature type="transmembrane region" description="Helical" evidence="1">
    <location>
        <begin position="38"/>
        <end position="58"/>
    </location>
</feature>
<keyword evidence="1" id="KW-0812">Transmembrane</keyword>
<accession>A0A8J2V772</accession>
<feature type="transmembrane region" description="Helical" evidence="1">
    <location>
        <begin position="85"/>
        <end position="105"/>
    </location>
</feature>
<reference evidence="2" key="2">
    <citation type="submission" date="2020-09" db="EMBL/GenBank/DDBJ databases">
        <authorList>
            <person name="Sun Q."/>
            <person name="Zhou Y."/>
        </authorList>
    </citation>
    <scope>NUCLEOTIDE SEQUENCE</scope>
    <source>
        <strain evidence="2">CGMCC 1.12924</strain>
    </source>
</reference>
<evidence type="ECO:0000313" key="3">
    <source>
        <dbReference type="Proteomes" id="UP000652231"/>
    </source>
</evidence>